<evidence type="ECO:0000256" key="2">
    <source>
        <dbReference type="ARBA" id="ARBA00004496"/>
    </source>
</evidence>
<keyword evidence="4" id="KW-0539">Nucleus</keyword>
<proteinExistence type="predicted"/>
<dbReference type="PANTHER" id="PTHR31250">
    <property type="entry name" value="IQ DOMAIN-CONTAINING PROTEIN IQM3"/>
    <property type="match status" value="1"/>
</dbReference>
<comment type="caution">
    <text evidence="6">The sequence shown here is derived from an EMBL/GenBank/DDBJ whole genome shotgun (WGS) entry which is preliminary data.</text>
</comment>
<dbReference type="EMBL" id="JAGGNH010000004">
    <property type="protein sequence ID" value="KAJ0974171.1"/>
    <property type="molecule type" value="Genomic_DNA"/>
</dbReference>
<reference evidence="6" key="2">
    <citation type="journal article" date="2022" name="Hortic Res">
        <title>The genome of Dioscorea zingiberensis sheds light on the biosynthesis, origin and evolution of the medicinally important diosgenin saponins.</title>
        <authorList>
            <person name="Li Y."/>
            <person name="Tan C."/>
            <person name="Li Z."/>
            <person name="Guo J."/>
            <person name="Li S."/>
            <person name="Chen X."/>
            <person name="Wang C."/>
            <person name="Dai X."/>
            <person name="Yang H."/>
            <person name="Song W."/>
            <person name="Hou L."/>
            <person name="Xu J."/>
            <person name="Tong Z."/>
            <person name="Xu A."/>
            <person name="Yuan X."/>
            <person name="Wang W."/>
            <person name="Yang Q."/>
            <person name="Chen L."/>
            <person name="Sun Z."/>
            <person name="Wang K."/>
            <person name="Pan B."/>
            <person name="Chen J."/>
            <person name="Bao Y."/>
            <person name="Liu F."/>
            <person name="Qi X."/>
            <person name="Gang D.R."/>
            <person name="Wen J."/>
            <person name="Li J."/>
        </authorList>
    </citation>
    <scope>NUCLEOTIDE SEQUENCE</scope>
    <source>
        <strain evidence="6">Dzin_1.0</strain>
    </source>
</reference>
<dbReference type="AlphaFoldDB" id="A0A9D5CJ27"/>
<evidence type="ECO:0000313" key="7">
    <source>
        <dbReference type="Proteomes" id="UP001085076"/>
    </source>
</evidence>
<gene>
    <name evidence="6" type="ORF">J5N97_016136</name>
</gene>
<evidence type="ECO:0000256" key="5">
    <source>
        <dbReference type="SAM" id="MobiDB-lite"/>
    </source>
</evidence>
<feature type="region of interest" description="Disordered" evidence="5">
    <location>
        <begin position="198"/>
        <end position="228"/>
    </location>
</feature>
<dbReference type="InterPro" id="IPR044159">
    <property type="entry name" value="IQM"/>
</dbReference>
<name>A0A9D5CJ27_9LILI</name>
<feature type="compositionally biased region" description="Basic and acidic residues" evidence="5">
    <location>
        <begin position="208"/>
        <end position="228"/>
    </location>
</feature>
<evidence type="ECO:0000256" key="1">
    <source>
        <dbReference type="ARBA" id="ARBA00004123"/>
    </source>
</evidence>
<dbReference type="PANTHER" id="PTHR31250:SF27">
    <property type="entry name" value="IQ DOMAIN-CONTAINING PROTEIN IQM5"/>
    <property type="match status" value="1"/>
</dbReference>
<dbReference type="GO" id="GO:0005634">
    <property type="term" value="C:nucleus"/>
    <property type="evidence" value="ECO:0007669"/>
    <property type="project" value="UniProtKB-SubCell"/>
</dbReference>
<keyword evidence="7" id="KW-1185">Reference proteome</keyword>
<reference evidence="6" key="1">
    <citation type="submission" date="2021-03" db="EMBL/GenBank/DDBJ databases">
        <authorList>
            <person name="Li Z."/>
            <person name="Yang C."/>
        </authorList>
    </citation>
    <scope>NUCLEOTIDE SEQUENCE</scope>
    <source>
        <strain evidence="6">Dzin_1.0</strain>
        <tissue evidence="6">Leaf</tissue>
    </source>
</reference>
<dbReference type="GO" id="GO:0005737">
    <property type="term" value="C:cytoplasm"/>
    <property type="evidence" value="ECO:0007669"/>
    <property type="project" value="UniProtKB-SubCell"/>
</dbReference>
<comment type="subcellular location">
    <subcellularLocation>
        <location evidence="2">Cytoplasm</location>
    </subcellularLocation>
    <subcellularLocation>
        <location evidence="1">Nucleus</location>
    </subcellularLocation>
</comment>
<evidence type="ECO:0000313" key="6">
    <source>
        <dbReference type="EMBL" id="KAJ0974171.1"/>
    </source>
</evidence>
<sequence length="228" mass="26181">MTRICVVVKLFKIHKRFRKKEAFSEKWRILLDFALLETFWTSVSGDKKTKRAALLWKKARSRAAKLGKVLSKDDKAQILPLQHWYEAKRKGVFQHSSFLAGGAVLAAGRLVIERGILKTVWRDSGHYRPVKESIHEFRNFLERNNVDLSQLKIGCIEDDMEIPNGKKHLENLEAESKGVGVHSLGECKEKDSVGTILDRNEKKAKRSSQMEDCAKHSKKLKIENNEDN</sequence>
<dbReference type="Proteomes" id="UP001085076">
    <property type="component" value="Miscellaneous, Linkage group lg04"/>
</dbReference>
<protein>
    <submittedName>
        <fullName evidence="6">Uncharacterized protein</fullName>
    </submittedName>
</protein>
<evidence type="ECO:0000256" key="4">
    <source>
        <dbReference type="ARBA" id="ARBA00023242"/>
    </source>
</evidence>
<evidence type="ECO:0000256" key="3">
    <source>
        <dbReference type="ARBA" id="ARBA00022490"/>
    </source>
</evidence>
<organism evidence="6 7">
    <name type="scientific">Dioscorea zingiberensis</name>
    <dbReference type="NCBI Taxonomy" id="325984"/>
    <lineage>
        <taxon>Eukaryota</taxon>
        <taxon>Viridiplantae</taxon>
        <taxon>Streptophyta</taxon>
        <taxon>Embryophyta</taxon>
        <taxon>Tracheophyta</taxon>
        <taxon>Spermatophyta</taxon>
        <taxon>Magnoliopsida</taxon>
        <taxon>Liliopsida</taxon>
        <taxon>Dioscoreales</taxon>
        <taxon>Dioscoreaceae</taxon>
        <taxon>Dioscorea</taxon>
    </lineage>
</organism>
<keyword evidence="3" id="KW-0963">Cytoplasm</keyword>
<accession>A0A9D5CJ27</accession>
<dbReference type="OrthoDB" id="7344096at2759"/>